<dbReference type="AlphaFoldDB" id="A0A016S1T2"/>
<dbReference type="EMBL" id="JARK01001655">
    <property type="protein sequence ID" value="EYB84302.1"/>
    <property type="molecule type" value="Genomic_DNA"/>
</dbReference>
<protein>
    <submittedName>
        <fullName evidence="2">Uncharacterized protein</fullName>
    </submittedName>
</protein>
<evidence type="ECO:0000313" key="3">
    <source>
        <dbReference type="Proteomes" id="UP000024635"/>
    </source>
</evidence>
<dbReference type="Proteomes" id="UP000024635">
    <property type="component" value="Unassembled WGS sequence"/>
</dbReference>
<keyword evidence="1" id="KW-0472">Membrane</keyword>
<keyword evidence="1" id="KW-0812">Transmembrane</keyword>
<evidence type="ECO:0000256" key="1">
    <source>
        <dbReference type="SAM" id="Phobius"/>
    </source>
</evidence>
<keyword evidence="3" id="KW-1185">Reference proteome</keyword>
<organism evidence="2 3">
    <name type="scientific">Ancylostoma ceylanicum</name>
    <dbReference type="NCBI Taxonomy" id="53326"/>
    <lineage>
        <taxon>Eukaryota</taxon>
        <taxon>Metazoa</taxon>
        <taxon>Ecdysozoa</taxon>
        <taxon>Nematoda</taxon>
        <taxon>Chromadorea</taxon>
        <taxon>Rhabditida</taxon>
        <taxon>Rhabditina</taxon>
        <taxon>Rhabditomorpha</taxon>
        <taxon>Strongyloidea</taxon>
        <taxon>Ancylostomatidae</taxon>
        <taxon>Ancylostomatinae</taxon>
        <taxon>Ancylostoma</taxon>
    </lineage>
</organism>
<sequence length="73" mass="8231">MVWFTTVYLIVMSSKNVHEHTSSVSFVAINLTKLLSFSVVILFHEATIISFVYGSALPLLLSWILSPVKRYAI</sequence>
<accession>A0A016S1T2</accession>
<feature type="transmembrane region" description="Helical" evidence="1">
    <location>
        <begin position="41"/>
        <end position="65"/>
    </location>
</feature>
<name>A0A016S1T2_9BILA</name>
<proteinExistence type="predicted"/>
<comment type="caution">
    <text evidence="2">The sequence shown here is derived from an EMBL/GenBank/DDBJ whole genome shotgun (WGS) entry which is preliminary data.</text>
</comment>
<reference evidence="3" key="1">
    <citation type="journal article" date="2015" name="Nat. Genet.">
        <title>The genome and transcriptome of the zoonotic hookworm Ancylostoma ceylanicum identify infection-specific gene families.</title>
        <authorList>
            <person name="Schwarz E.M."/>
            <person name="Hu Y."/>
            <person name="Antoshechkin I."/>
            <person name="Miller M.M."/>
            <person name="Sternberg P.W."/>
            <person name="Aroian R.V."/>
        </authorList>
    </citation>
    <scope>NUCLEOTIDE SEQUENCE</scope>
    <source>
        <strain evidence="3">HY135</strain>
    </source>
</reference>
<gene>
    <name evidence="2" type="primary">Acey_s0319.g2361</name>
    <name evidence="2" type="ORF">Y032_0319g2361</name>
</gene>
<keyword evidence="1" id="KW-1133">Transmembrane helix</keyword>
<evidence type="ECO:0000313" key="2">
    <source>
        <dbReference type="EMBL" id="EYB84302.1"/>
    </source>
</evidence>